<dbReference type="CDD" id="cd00165">
    <property type="entry name" value="S4"/>
    <property type="match status" value="1"/>
</dbReference>
<dbReference type="SMART" id="SM00363">
    <property type="entry name" value="S4"/>
    <property type="match status" value="1"/>
</dbReference>
<sequence>MRIDKWLWAVRLYKSRTIAADACKSGKIKVNDATVKASYIIKEGLLLTIRKNNFNLVFKVNKLIPSRVGAPIAVTCYENLTPEQELNKFNEWYIGGAQSEFREKGTGRPTKRERRDIDSIKEPTFDWDDIED</sequence>
<dbReference type="AlphaFoldDB" id="A0A9D7SDG7"/>
<dbReference type="PROSITE" id="PS50889">
    <property type="entry name" value="S4"/>
    <property type="match status" value="1"/>
</dbReference>
<dbReference type="InterPro" id="IPR002942">
    <property type="entry name" value="S4_RNA-bd"/>
</dbReference>
<evidence type="ECO:0000313" key="8">
    <source>
        <dbReference type="Proteomes" id="UP000808349"/>
    </source>
</evidence>
<name>A0A9D7SDG7_9BACT</name>
<dbReference type="GO" id="GO:0034605">
    <property type="term" value="P:cellular response to heat"/>
    <property type="evidence" value="ECO:0007669"/>
    <property type="project" value="InterPro"/>
</dbReference>
<dbReference type="InterPro" id="IPR036986">
    <property type="entry name" value="S4_RNA-bd_sf"/>
</dbReference>
<keyword evidence="3" id="KW-0238">DNA-binding</keyword>
<dbReference type="GO" id="GO:0043023">
    <property type="term" value="F:ribosomal large subunit binding"/>
    <property type="evidence" value="ECO:0007669"/>
    <property type="project" value="InterPro"/>
</dbReference>
<dbReference type="Proteomes" id="UP000808349">
    <property type="component" value="Unassembled WGS sequence"/>
</dbReference>
<dbReference type="EMBL" id="JADKFW010000021">
    <property type="protein sequence ID" value="MBK9719615.1"/>
    <property type="molecule type" value="Genomic_DNA"/>
</dbReference>
<evidence type="ECO:0000256" key="4">
    <source>
        <dbReference type="PROSITE-ProRule" id="PRU00182"/>
    </source>
</evidence>
<comment type="caution">
    <text evidence="7">The sequence shown here is derived from an EMBL/GenBank/DDBJ whole genome shotgun (WGS) entry which is preliminary data.</text>
</comment>
<evidence type="ECO:0000313" key="7">
    <source>
        <dbReference type="EMBL" id="MBK9719615.1"/>
    </source>
</evidence>
<gene>
    <name evidence="7" type="ORF">IPO85_19280</name>
</gene>
<proteinExistence type="inferred from homology"/>
<feature type="region of interest" description="Disordered" evidence="5">
    <location>
        <begin position="100"/>
        <end position="132"/>
    </location>
</feature>
<evidence type="ECO:0000256" key="2">
    <source>
        <dbReference type="ARBA" id="ARBA00022884"/>
    </source>
</evidence>
<dbReference type="PIRSF" id="PIRSF016821">
    <property type="entry name" value="HSP15"/>
    <property type="match status" value="1"/>
</dbReference>
<dbReference type="GO" id="GO:0003727">
    <property type="term" value="F:single-stranded RNA binding"/>
    <property type="evidence" value="ECO:0007669"/>
    <property type="project" value="InterPro"/>
</dbReference>
<dbReference type="SUPFAM" id="SSF55174">
    <property type="entry name" value="Alpha-L RNA-binding motif"/>
    <property type="match status" value="1"/>
</dbReference>
<evidence type="ECO:0000259" key="6">
    <source>
        <dbReference type="SMART" id="SM00363"/>
    </source>
</evidence>
<dbReference type="InterPro" id="IPR025708">
    <property type="entry name" value="HSP15"/>
</dbReference>
<dbReference type="Pfam" id="PF01479">
    <property type="entry name" value="S4"/>
    <property type="match status" value="1"/>
</dbReference>
<feature type="domain" description="RNA-binding S4" evidence="6">
    <location>
        <begin position="1"/>
        <end position="64"/>
    </location>
</feature>
<keyword evidence="2 4" id="KW-0694">RNA-binding</keyword>
<evidence type="ECO:0000256" key="3">
    <source>
        <dbReference type="ARBA" id="ARBA00023125"/>
    </source>
</evidence>
<feature type="compositionally biased region" description="Basic and acidic residues" evidence="5">
    <location>
        <begin position="113"/>
        <end position="124"/>
    </location>
</feature>
<reference evidence="7 8" key="1">
    <citation type="submission" date="2020-10" db="EMBL/GenBank/DDBJ databases">
        <title>Connecting structure to function with the recovery of over 1000 high-quality activated sludge metagenome-assembled genomes encoding full-length rRNA genes using long-read sequencing.</title>
        <authorList>
            <person name="Singleton C.M."/>
            <person name="Petriglieri F."/>
            <person name="Kristensen J.M."/>
            <person name="Kirkegaard R.H."/>
            <person name="Michaelsen T.Y."/>
            <person name="Andersen M.H."/>
            <person name="Karst S.M."/>
            <person name="Dueholm M.S."/>
            <person name="Nielsen P.H."/>
            <person name="Albertsen M."/>
        </authorList>
    </citation>
    <scope>NUCLEOTIDE SEQUENCE [LARGE SCALE GENOMIC DNA]</scope>
    <source>
        <strain evidence="7">Ribe_18-Q3-R11-54_BAT3C.373</strain>
    </source>
</reference>
<accession>A0A9D7SDG7</accession>
<protein>
    <submittedName>
        <fullName evidence="7">RNA-binding S4 domain-containing protein</fullName>
    </submittedName>
</protein>
<dbReference type="Gene3D" id="3.10.290.10">
    <property type="entry name" value="RNA-binding S4 domain"/>
    <property type="match status" value="1"/>
</dbReference>
<comment type="similarity">
    <text evidence="1">Belongs to the HSP15 family.</text>
</comment>
<evidence type="ECO:0000256" key="5">
    <source>
        <dbReference type="SAM" id="MobiDB-lite"/>
    </source>
</evidence>
<dbReference type="GO" id="GO:0003677">
    <property type="term" value="F:DNA binding"/>
    <property type="evidence" value="ECO:0007669"/>
    <property type="project" value="UniProtKB-KW"/>
</dbReference>
<evidence type="ECO:0000256" key="1">
    <source>
        <dbReference type="ARBA" id="ARBA00008396"/>
    </source>
</evidence>
<organism evidence="7 8">
    <name type="scientific">Candidatus Defluviibacterium haderslevense</name>
    <dbReference type="NCBI Taxonomy" id="2981993"/>
    <lineage>
        <taxon>Bacteria</taxon>
        <taxon>Pseudomonadati</taxon>
        <taxon>Bacteroidota</taxon>
        <taxon>Saprospiria</taxon>
        <taxon>Saprospirales</taxon>
        <taxon>Saprospiraceae</taxon>
        <taxon>Candidatus Defluviibacterium</taxon>
    </lineage>
</organism>